<dbReference type="Gene3D" id="3.40.50.1110">
    <property type="entry name" value="SGNH hydrolase"/>
    <property type="match status" value="2"/>
</dbReference>
<evidence type="ECO:0000256" key="2">
    <source>
        <dbReference type="SAM" id="SignalP"/>
    </source>
</evidence>
<dbReference type="Pfam" id="PF13472">
    <property type="entry name" value="Lipase_GDSL_2"/>
    <property type="match status" value="2"/>
</dbReference>
<dbReference type="SUPFAM" id="SSF52266">
    <property type="entry name" value="SGNH hydrolase"/>
    <property type="match status" value="2"/>
</dbReference>
<proteinExistence type="inferred from homology"/>
<reference evidence="4" key="1">
    <citation type="submission" date="2020-08" db="EMBL/GenBank/DDBJ databases">
        <title>Genomic Encyclopedia of Type Strains, Phase IV (KMG-V): Genome sequencing to study the core and pangenomes of soil and plant-associated prokaryotes.</title>
        <authorList>
            <person name="Whitman W."/>
        </authorList>
    </citation>
    <scope>NUCLEOTIDE SEQUENCE [LARGE SCALE GENOMIC DNA]</scope>
    <source>
        <strain evidence="4">M8UP27</strain>
    </source>
</reference>
<keyword evidence="2" id="KW-0732">Signal</keyword>
<dbReference type="PANTHER" id="PTHR11852:SF0">
    <property type="entry name" value="PLATELET-ACTIVATING FACTOR ACETYLHYDROLASE IB SUBUNIT BETA HOMOLOG"/>
    <property type="match status" value="1"/>
</dbReference>
<evidence type="ECO:0000256" key="1">
    <source>
        <dbReference type="ARBA" id="ARBA00038184"/>
    </source>
</evidence>
<gene>
    <name evidence="4" type="ORF">HDF09_004135</name>
</gene>
<comment type="caution">
    <text evidence="4">The sequence shown here is derived from an EMBL/GenBank/DDBJ whole genome shotgun (WGS) entry which is preliminary data.</text>
</comment>
<comment type="similarity">
    <text evidence="1">Belongs to the 'GDSL' lipolytic enzyme family. Platelet-activating factor acetylhydrolase IB beta/gamma subunits subfamily.</text>
</comment>
<dbReference type="EMBL" id="JACHDY010000008">
    <property type="protein sequence ID" value="MBB5319427.1"/>
    <property type="molecule type" value="Genomic_DNA"/>
</dbReference>
<name>A0A7W8ILP6_9BACT</name>
<evidence type="ECO:0000313" key="4">
    <source>
        <dbReference type="EMBL" id="MBB5319427.1"/>
    </source>
</evidence>
<dbReference type="Proteomes" id="UP000568106">
    <property type="component" value="Unassembled WGS sequence"/>
</dbReference>
<dbReference type="InterPro" id="IPR036514">
    <property type="entry name" value="SGNH_hydro_sf"/>
</dbReference>
<sequence length="490" mass="54281">MNFLGRLLALLLVLISVASSQTSPQANLGAIPLDRLGELWWAQRHDAVLLAVKAHPDTPLLLLGDSITQNYEKSKLPDENFQPTWQTFYGARSAINLGFSGDTTANLLWRIKNGELGGVSPKVVVVLIGTNNTGVANQSAVQTQVGIDAVVAELEQRLPSTHILLIGLLPSELSPQKSAVDQEVNRYLARVYSENPRVTYLDISSIFFLNGRLNAAIYYDPRLPGHPGALHPDTKGQYKMAEAIEPTLARLLGEKPRRSLESMTDINTALIPVERLEQDSYDWYARHHAELAIGKMMNPRIVLIGDSITHFWAGVPAASHLNGEPAWQHAFGDISVLNLGFGWDRTQNVLWRLRQGEFDELHPDFIIVNIGTNNLTGTENARASSPAEVVDGIEEICRELKNRSPTSSIILMSIFPRGFAPEDPLREPIRRVNQLLVERFENRPGIKIVDLGPKFLASDQTLPKSLMPDGVHPSNAGYEIWADALLQAFR</sequence>
<accession>A0A7W8ILP6</accession>
<dbReference type="InterPro" id="IPR013830">
    <property type="entry name" value="SGNH_hydro"/>
</dbReference>
<dbReference type="GO" id="GO:0016788">
    <property type="term" value="F:hydrolase activity, acting on ester bonds"/>
    <property type="evidence" value="ECO:0007669"/>
    <property type="project" value="UniProtKB-ARBA"/>
</dbReference>
<evidence type="ECO:0000313" key="5">
    <source>
        <dbReference type="Proteomes" id="UP000568106"/>
    </source>
</evidence>
<feature type="domain" description="SGNH hydrolase-type esterase" evidence="3">
    <location>
        <begin position="303"/>
        <end position="480"/>
    </location>
</feature>
<protein>
    <submittedName>
        <fullName evidence="4">Lysophospholipase L1-like esterase</fullName>
    </submittedName>
</protein>
<keyword evidence="5" id="KW-1185">Reference proteome</keyword>
<feature type="chain" id="PRO_5030646874" evidence="2">
    <location>
        <begin position="23"/>
        <end position="490"/>
    </location>
</feature>
<feature type="signal peptide" evidence="2">
    <location>
        <begin position="1"/>
        <end position="22"/>
    </location>
</feature>
<organism evidence="4 5">
    <name type="scientific">Tunturiibacter empetritectus</name>
    <dbReference type="NCBI Taxonomy" id="3069691"/>
    <lineage>
        <taxon>Bacteria</taxon>
        <taxon>Pseudomonadati</taxon>
        <taxon>Acidobacteriota</taxon>
        <taxon>Terriglobia</taxon>
        <taxon>Terriglobales</taxon>
        <taxon>Acidobacteriaceae</taxon>
        <taxon>Tunturiibacter</taxon>
    </lineage>
</organism>
<dbReference type="PANTHER" id="PTHR11852">
    <property type="entry name" value="PLATELET-ACTIVATING FACTOR ACETYLHYDROLASE"/>
    <property type="match status" value="1"/>
</dbReference>
<feature type="domain" description="SGNH hydrolase-type esterase" evidence="3">
    <location>
        <begin position="62"/>
        <end position="237"/>
    </location>
</feature>
<dbReference type="AlphaFoldDB" id="A0A7W8ILP6"/>
<evidence type="ECO:0000259" key="3">
    <source>
        <dbReference type="Pfam" id="PF13472"/>
    </source>
</evidence>